<keyword evidence="11" id="KW-0963">Cytoplasm</keyword>
<comment type="catalytic activity">
    <reaction evidence="1">
        <text>coproporphyrinogen III + 3 O2 = coproporphyrin III + 3 H2O2</text>
        <dbReference type="Rhea" id="RHEA:43436"/>
        <dbReference type="ChEBI" id="CHEBI:15379"/>
        <dbReference type="ChEBI" id="CHEBI:16240"/>
        <dbReference type="ChEBI" id="CHEBI:57309"/>
        <dbReference type="ChEBI" id="CHEBI:131725"/>
        <dbReference type="EC" id="1.3.3.15"/>
    </reaction>
    <physiologicalReaction direction="left-to-right" evidence="1">
        <dbReference type="Rhea" id="RHEA:43437"/>
    </physiologicalReaction>
</comment>
<keyword evidence="14" id="KW-1185">Reference proteome</keyword>
<dbReference type="InterPro" id="IPR036188">
    <property type="entry name" value="FAD/NAD-bd_sf"/>
</dbReference>
<dbReference type="InterPro" id="IPR050464">
    <property type="entry name" value="Zeta_carotene_desat/Oxidored"/>
</dbReference>
<comment type="similarity">
    <text evidence="4 11">Belongs to the protoporphyrinogen/coproporphyrinogen oxidase family. Coproporphyrinogen III oxidase subfamily.</text>
</comment>
<accession>A0A345C3F6</accession>
<dbReference type="SUPFAM" id="SSF54373">
    <property type="entry name" value="FAD-linked reductases, C-terminal domain"/>
    <property type="match status" value="1"/>
</dbReference>
<name>A0A345C3F6_9BACI</name>
<proteinExistence type="inferred from homology"/>
<evidence type="ECO:0000313" key="13">
    <source>
        <dbReference type="EMBL" id="AXF57737.1"/>
    </source>
</evidence>
<evidence type="ECO:0000256" key="6">
    <source>
        <dbReference type="ARBA" id="ARBA00019046"/>
    </source>
</evidence>
<evidence type="ECO:0000256" key="11">
    <source>
        <dbReference type="RuleBase" id="RU364052"/>
    </source>
</evidence>
<dbReference type="Proteomes" id="UP000252100">
    <property type="component" value="Chromosome"/>
</dbReference>
<evidence type="ECO:0000256" key="7">
    <source>
        <dbReference type="ARBA" id="ARBA00022630"/>
    </source>
</evidence>
<dbReference type="Gene3D" id="3.90.660.20">
    <property type="entry name" value="Protoporphyrinogen oxidase, mitochondrial, domain 2"/>
    <property type="match status" value="1"/>
</dbReference>
<reference evidence="13 14" key="1">
    <citation type="journal article" date="2018" name="J. Microbiol.">
        <title>Salicibibacter kimchii gen. nov., sp. nov., a moderately halophilic and alkalitolerant bacterium in the family Bacillaceae, isolated from kimchi.</title>
        <authorList>
            <person name="Jang J.Y."/>
            <person name="Oh Y.J."/>
            <person name="Lim S.K."/>
            <person name="Park H.K."/>
            <person name="Lee C."/>
            <person name="Kim J.Y."/>
            <person name="Lee M.A."/>
            <person name="Choi H.J."/>
        </authorList>
    </citation>
    <scope>NUCLEOTIDE SEQUENCE [LARGE SCALE GENOMIC DNA]</scope>
    <source>
        <strain evidence="13 14">NKC1-1</strain>
    </source>
</reference>
<evidence type="ECO:0000256" key="5">
    <source>
        <dbReference type="ARBA" id="ARBA00012402"/>
    </source>
</evidence>
<dbReference type="OrthoDB" id="9805195at2"/>
<dbReference type="RefSeq" id="WP_114375843.1">
    <property type="nucleotide sequence ID" value="NZ_CP031092.1"/>
</dbReference>
<dbReference type="SUPFAM" id="SSF51905">
    <property type="entry name" value="FAD/NAD(P)-binding domain"/>
    <property type="match status" value="1"/>
</dbReference>
<feature type="domain" description="Amine oxidase" evidence="12">
    <location>
        <begin position="28"/>
        <end position="464"/>
    </location>
</feature>
<evidence type="ECO:0000256" key="9">
    <source>
        <dbReference type="ARBA" id="ARBA00023002"/>
    </source>
</evidence>
<evidence type="ECO:0000256" key="10">
    <source>
        <dbReference type="ARBA" id="ARBA00023133"/>
    </source>
</evidence>
<dbReference type="Pfam" id="PF01593">
    <property type="entry name" value="Amino_oxidase"/>
    <property type="match status" value="1"/>
</dbReference>
<comment type="subcellular location">
    <subcellularLocation>
        <location evidence="11">Cytoplasm</location>
    </subcellularLocation>
</comment>
<dbReference type="UniPathway" id="UPA00252"/>
<comment type="function">
    <text evidence="11">Involved in coproporphyrin-dependent heme b biosynthesis. Catalyzes the oxidation of coproporphyrinogen III to coproporphyrin III.</text>
</comment>
<keyword evidence="10 11" id="KW-0350">Heme biosynthesis</keyword>
<dbReference type="Gene3D" id="1.10.3110.10">
    <property type="entry name" value="protoporphyrinogen ix oxidase, domain 3"/>
    <property type="match status" value="1"/>
</dbReference>
<organism evidence="13 14">
    <name type="scientific">Salicibibacter kimchii</name>
    <dbReference type="NCBI Taxonomy" id="2099786"/>
    <lineage>
        <taxon>Bacteria</taxon>
        <taxon>Bacillati</taxon>
        <taxon>Bacillota</taxon>
        <taxon>Bacilli</taxon>
        <taxon>Bacillales</taxon>
        <taxon>Bacillaceae</taxon>
        <taxon>Salicibibacter</taxon>
    </lineage>
</organism>
<dbReference type="EMBL" id="CP031092">
    <property type="protein sequence ID" value="AXF57737.1"/>
    <property type="molecule type" value="Genomic_DNA"/>
</dbReference>
<dbReference type="GO" id="GO:0004729">
    <property type="term" value="F:oxygen-dependent protoporphyrinogen oxidase activity"/>
    <property type="evidence" value="ECO:0007669"/>
    <property type="project" value="UniProtKB-UniRule"/>
</dbReference>
<evidence type="ECO:0000256" key="3">
    <source>
        <dbReference type="ARBA" id="ARBA00004744"/>
    </source>
</evidence>
<evidence type="ECO:0000256" key="1">
    <source>
        <dbReference type="ARBA" id="ARBA00001755"/>
    </source>
</evidence>
<dbReference type="AlphaFoldDB" id="A0A345C3F6"/>
<protein>
    <recommendedName>
        <fullName evidence="6 11">Coproporphyrinogen III oxidase</fullName>
        <ecNumber evidence="5 11">1.3.3.15</ecNumber>
    </recommendedName>
</protein>
<dbReference type="InterPro" id="IPR002937">
    <property type="entry name" value="Amino_oxidase"/>
</dbReference>
<dbReference type="PANTHER" id="PTHR42923:SF3">
    <property type="entry name" value="PROTOPORPHYRINOGEN OXIDASE"/>
    <property type="match status" value="1"/>
</dbReference>
<keyword evidence="7 11" id="KW-0285">Flavoprotein</keyword>
<sequence>MKIAIIGGGITGLSALHEIEKQRSEIGKHIEVNLYEKGAELGGKIRTLHREGFTIERGPDSFIIRKPEMLSLVEELGLNDQLVKNHTGQAYIASSGEFHPIPEGSVMGIPTRVAPFLLSSLLTSKGKIRALSDLWLPTKQKEETDESLGLFFRRRFGDELVDRLLEPLLSGLYAGELNELSLESTFPQFRQMGDKHRSLILASRSMAKKRQQSTGLGQKSGLFRTVKGGLSVIVDELEKAASEGTIHKEKQLQAIIPEKEKGYALHFADGTKTEADEVILTVPHSTAADVLPSLSVGEEMKAFPGASVATVAIAFPSTSLQAPLNGTGFLIPKGEGGSEMLKAVTLVHRKWPHLVPDGHVLVRCFVGRPGNDGIVRDTDETIVEQTLNELRKFLDVRGEPLFTDVTRWQRAMPKYTVGHQARIASWESVLADEYPGVYVAGTFYRGVGLPDCVRQGRDVANHVLSGK</sequence>
<evidence type="ECO:0000256" key="2">
    <source>
        <dbReference type="ARBA" id="ARBA00001974"/>
    </source>
</evidence>
<keyword evidence="9 11" id="KW-0560">Oxidoreductase</keyword>
<comment type="pathway">
    <text evidence="3 11">Porphyrin-containing compound metabolism; protoheme biosynthesis.</text>
</comment>
<dbReference type="InterPro" id="IPR004572">
    <property type="entry name" value="Protoporphyrinogen_oxidase"/>
</dbReference>
<evidence type="ECO:0000256" key="4">
    <source>
        <dbReference type="ARBA" id="ARBA00008310"/>
    </source>
</evidence>
<comment type="cofactor">
    <cofactor evidence="2 11">
        <name>FAD</name>
        <dbReference type="ChEBI" id="CHEBI:57692"/>
    </cofactor>
</comment>
<dbReference type="PANTHER" id="PTHR42923">
    <property type="entry name" value="PROTOPORPHYRINOGEN OXIDASE"/>
    <property type="match status" value="1"/>
</dbReference>
<dbReference type="Gene3D" id="3.50.50.60">
    <property type="entry name" value="FAD/NAD(P)-binding domain"/>
    <property type="match status" value="1"/>
</dbReference>
<dbReference type="EC" id="1.3.3.15" evidence="5 11"/>
<dbReference type="GO" id="GO:0005737">
    <property type="term" value="C:cytoplasm"/>
    <property type="evidence" value="ECO:0007669"/>
    <property type="project" value="UniProtKB-SubCell"/>
</dbReference>
<dbReference type="KEGG" id="rue:DT065_18340"/>
<evidence type="ECO:0000259" key="12">
    <source>
        <dbReference type="Pfam" id="PF01593"/>
    </source>
</evidence>
<gene>
    <name evidence="13" type="primary">hemG</name>
    <name evidence="13" type="ORF">DT065_18340</name>
</gene>
<dbReference type="GO" id="GO:0006783">
    <property type="term" value="P:heme biosynthetic process"/>
    <property type="evidence" value="ECO:0007669"/>
    <property type="project" value="UniProtKB-UniRule"/>
</dbReference>
<evidence type="ECO:0000256" key="8">
    <source>
        <dbReference type="ARBA" id="ARBA00022827"/>
    </source>
</evidence>
<dbReference type="NCBIfam" id="TIGR00562">
    <property type="entry name" value="proto_IX_ox"/>
    <property type="match status" value="1"/>
</dbReference>
<evidence type="ECO:0000313" key="14">
    <source>
        <dbReference type="Proteomes" id="UP000252100"/>
    </source>
</evidence>
<keyword evidence="8 11" id="KW-0274">FAD</keyword>